<dbReference type="Proteomes" id="UP000182466">
    <property type="component" value="Unassembled WGS sequence"/>
</dbReference>
<dbReference type="AlphaFoldDB" id="A0A1I7CIZ8"/>
<dbReference type="PANTHER" id="PTHR42755:SF1">
    <property type="entry name" value="3-DEOXY-D-MANNO-OCTULOSONIC ACID TRANSFERASE, MITOCHONDRIAL-RELATED"/>
    <property type="match status" value="1"/>
</dbReference>
<dbReference type="OrthoDB" id="9789797at2"/>
<dbReference type="Gene3D" id="3.40.50.11720">
    <property type="entry name" value="3-Deoxy-D-manno-octulosonic-acid transferase, N-terminal domain"/>
    <property type="match status" value="1"/>
</dbReference>
<proteinExistence type="inferred from homology"/>
<feature type="domain" description="3-deoxy-D-manno-octulosonic-acid transferase N-terminal" evidence="9">
    <location>
        <begin position="25"/>
        <end position="187"/>
    </location>
</feature>
<evidence type="ECO:0000256" key="6">
    <source>
        <dbReference type="ARBA" id="ARBA00031445"/>
    </source>
</evidence>
<evidence type="ECO:0000256" key="4">
    <source>
        <dbReference type="ARBA" id="ARBA00019077"/>
    </source>
</evidence>
<gene>
    <name evidence="10" type="ORF">SAMN05216236_11719</name>
</gene>
<dbReference type="InterPro" id="IPR007507">
    <property type="entry name" value="Glycos_transf_N"/>
</dbReference>
<dbReference type="GO" id="GO:0005886">
    <property type="term" value="C:plasma membrane"/>
    <property type="evidence" value="ECO:0007669"/>
    <property type="project" value="UniProtKB-SubCell"/>
</dbReference>
<dbReference type="GO" id="GO:0043842">
    <property type="term" value="F:Kdo transferase activity"/>
    <property type="evidence" value="ECO:0007669"/>
    <property type="project" value="UniProtKB-EC"/>
</dbReference>
<dbReference type="UniPathway" id="UPA00958"/>
<dbReference type="Gene3D" id="3.40.50.2000">
    <property type="entry name" value="Glycogen Phosphorylase B"/>
    <property type="match status" value="1"/>
</dbReference>
<keyword evidence="5 8" id="KW-0808">Transferase</keyword>
<dbReference type="EMBL" id="FPAW01000017">
    <property type="protein sequence ID" value="SFT99362.1"/>
    <property type="molecule type" value="Genomic_DNA"/>
</dbReference>
<keyword evidence="8" id="KW-0472">Membrane</keyword>
<evidence type="ECO:0000256" key="5">
    <source>
        <dbReference type="ARBA" id="ARBA00022679"/>
    </source>
</evidence>
<keyword evidence="8" id="KW-1003">Cell membrane</keyword>
<dbReference type="STRING" id="999627.SAMN05216236_11719"/>
<reference evidence="10 11" key="1">
    <citation type="submission" date="2016-10" db="EMBL/GenBank/DDBJ databases">
        <authorList>
            <person name="de Groot N.N."/>
        </authorList>
    </citation>
    <scope>NUCLEOTIDE SEQUENCE [LARGE SCALE GENOMIC DNA]</scope>
    <source>
        <strain evidence="10 11">CGMCC 1.10959</strain>
    </source>
</reference>
<name>A0A1I7CIZ8_9RHOB</name>
<dbReference type="InterPro" id="IPR039901">
    <property type="entry name" value="Kdotransferase"/>
</dbReference>
<evidence type="ECO:0000313" key="10">
    <source>
        <dbReference type="EMBL" id="SFT99362.1"/>
    </source>
</evidence>
<sequence length="411" mass="44266">MAPLIGPAVFQASADLSDRTGPETRQTRPSGDLVWAHATNRARYSALCDLGMRLRSLQPDLHFLITYDAARFGSAPAPLEGCDRLVMLGPDQAGAARAFLDKWQPNLMLWTGSDLMPTLIGVAAARKLPMILLDIGETDLSTRRHKWFFDSTRSCLNRFDAILASSPASAALLHRMGVSAPDIRTTDRLHNSATPPHCSDEELNDVTKDIAGRPVWLAAHLRTDEFEQVLTAHRAALRLLHRLLLVVVTDRDADTDALKQRLATMNLRSIDWDTGDAIDDNTQVVVSRDEDNLGLWYRLAPLTFMAGSLVPGSGGHSPLAAAALGSAVLYGSHVGDHLEAYARLAAAGAARAVRDGDGLAGAVVQLSAPDHAAAMALAGWEVVTEGAHLTDSLVELILEVLENRGHDNARA</sequence>
<comment type="subcellular location">
    <subcellularLocation>
        <location evidence="8">Cell membrane</location>
    </subcellularLocation>
</comment>
<organism evidence="10 11">
    <name type="scientific">Sedimentitalea nanhaiensis</name>
    <dbReference type="NCBI Taxonomy" id="999627"/>
    <lineage>
        <taxon>Bacteria</taxon>
        <taxon>Pseudomonadati</taxon>
        <taxon>Pseudomonadota</taxon>
        <taxon>Alphaproteobacteria</taxon>
        <taxon>Rhodobacterales</taxon>
        <taxon>Paracoccaceae</taxon>
        <taxon>Sedimentitalea</taxon>
    </lineage>
</organism>
<keyword evidence="11" id="KW-1185">Reference proteome</keyword>
<dbReference type="PANTHER" id="PTHR42755">
    <property type="entry name" value="3-DEOXY-MANNO-OCTULOSONATE CYTIDYLYLTRANSFERASE"/>
    <property type="match status" value="1"/>
</dbReference>
<evidence type="ECO:0000313" key="11">
    <source>
        <dbReference type="Proteomes" id="UP000182466"/>
    </source>
</evidence>
<evidence type="ECO:0000256" key="7">
    <source>
        <dbReference type="ARBA" id="ARBA00049183"/>
    </source>
</evidence>
<evidence type="ECO:0000256" key="2">
    <source>
        <dbReference type="ARBA" id="ARBA00004713"/>
    </source>
</evidence>
<dbReference type="Pfam" id="PF04413">
    <property type="entry name" value="Glycos_transf_N"/>
    <property type="match status" value="1"/>
</dbReference>
<comment type="catalytic activity">
    <reaction evidence="7 8">
        <text>lipid IVA (E. coli) + CMP-3-deoxy-beta-D-manno-octulosonate = alpha-Kdo-(2-&gt;6)-lipid IVA (E. coli) + CMP + H(+)</text>
        <dbReference type="Rhea" id="RHEA:28066"/>
        <dbReference type="ChEBI" id="CHEBI:15378"/>
        <dbReference type="ChEBI" id="CHEBI:58603"/>
        <dbReference type="ChEBI" id="CHEBI:60364"/>
        <dbReference type="ChEBI" id="CHEBI:60377"/>
        <dbReference type="ChEBI" id="CHEBI:85987"/>
        <dbReference type="EC" id="2.4.99.12"/>
    </reaction>
</comment>
<evidence type="ECO:0000259" key="9">
    <source>
        <dbReference type="Pfam" id="PF04413"/>
    </source>
</evidence>
<dbReference type="GO" id="GO:0009245">
    <property type="term" value="P:lipid A biosynthetic process"/>
    <property type="evidence" value="ECO:0007669"/>
    <property type="project" value="TreeGrafter"/>
</dbReference>
<comment type="function">
    <text evidence="1 8">Involved in lipopolysaccharide (LPS) biosynthesis. Catalyzes the transfer of 3-deoxy-D-manno-octulosonate (Kdo) residue(s) from CMP-Kdo to lipid IV(A), the tetraacyldisaccharide-1,4'-bisphosphate precursor of lipid A.</text>
</comment>
<dbReference type="EC" id="2.4.99.12" evidence="3 8"/>
<dbReference type="SUPFAM" id="SSF53756">
    <property type="entry name" value="UDP-Glycosyltransferase/glycogen phosphorylase"/>
    <property type="match status" value="1"/>
</dbReference>
<dbReference type="InterPro" id="IPR038107">
    <property type="entry name" value="Glycos_transf_N_sf"/>
</dbReference>
<dbReference type="eggNOG" id="COG1519">
    <property type="taxonomic scope" value="Bacteria"/>
</dbReference>
<comment type="similarity">
    <text evidence="8">Belongs to the glycosyltransferase group 1 family.</text>
</comment>
<dbReference type="GO" id="GO:0009244">
    <property type="term" value="P:lipopolysaccharide core region biosynthetic process"/>
    <property type="evidence" value="ECO:0007669"/>
    <property type="project" value="UniProtKB-UniRule"/>
</dbReference>
<dbReference type="RefSeq" id="WP_051372480.1">
    <property type="nucleotide sequence ID" value="NZ_FPAW01000017.1"/>
</dbReference>
<keyword evidence="8" id="KW-0448">Lipopolysaccharide biosynthesis</keyword>
<comment type="pathway">
    <text evidence="2 8">Bacterial outer membrane biogenesis; LPS core biosynthesis.</text>
</comment>
<accession>A0A1I7CIZ8</accession>
<evidence type="ECO:0000256" key="8">
    <source>
        <dbReference type="RuleBase" id="RU365103"/>
    </source>
</evidence>
<protein>
    <recommendedName>
        <fullName evidence="4 8">3-deoxy-D-manno-octulosonic acid transferase</fullName>
        <shortName evidence="8">Kdo transferase</shortName>
        <ecNumber evidence="3 8">2.4.99.12</ecNumber>
    </recommendedName>
    <alternativeName>
        <fullName evidence="6 8">Lipid IV(A) 3-deoxy-D-manno-octulosonic acid transferase</fullName>
    </alternativeName>
</protein>
<evidence type="ECO:0000256" key="3">
    <source>
        <dbReference type="ARBA" id="ARBA00012621"/>
    </source>
</evidence>
<evidence type="ECO:0000256" key="1">
    <source>
        <dbReference type="ARBA" id="ARBA00003394"/>
    </source>
</evidence>